<evidence type="ECO:0000256" key="1">
    <source>
        <dbReference type="ARBA" id="ARBA00006429"/>
    </source>
</evidence>
<dbReference type="PANTHER" id="PTHR33607:SF2">
    <property type="entry name" value="ENDONUCLEASE-1"/>
    <property type="match status" value="1"/>
</dbReference>
<protein>
    <submittedName>
        <fullName evidence="6">Endonuclease</fullName>
    </submittedName>
</protein>
<dbReference type="PANTHER" id="PTHR33607">
    <property type="entry name" value="ENDONUCLEASE-1"/>
    <property type="match status" value="1"/>
</dbReference>
<dbReference type="NCBIfam" id="TIGR04183">
    <property type="entry name" value="Por_Secre_tail"/>
    <property type="match status" value="1"/>
</dbReference>
<gene>
    <name evidence="6" type="ORF">K8U91_05375</name>
</gene>
<comment type="caution">
    <text evidence="6">The sequence shown here is derived from an EMBL/GenBank/DDBJ whole genome shotgun (WGS) entry which is preliminary data.</text>
</comment>
<feature type="domain" description="Fibronectin type-III" evidence="4">
    <location>
        <begin position="779"/>
        <end position="870"/>
    </location>
</feature>
<dbReference type="InterPro" id="IPR007346">
    <property type="entry name" value="Endonuclease-I"/>
</dbReference>
<dbReference type="SUPFAM" id="SSF49265">
    <property type="entry name" value="Fibronectin type III"/>
    <property type="match status" value="1"/>
</dbReference>
<dbReference type="InterPro" id="IPR036116">
    <property type="entry name" value="FN3_sf"/>
</dbReference>
<keyword evidence="6" id="KW-0255">Endonuclease</keyword>
<sequence length="948" mass="104515">MKSHKSVHIVLTVIAIVTLGFRLGAAVPAGYYYAADGKSGAELKTALHQIVSSMHTLAYGSGEGATWEGFSRTDCLDDNRVWDRYSSEVRYFDGYNAVDGMHIEHSFPKSWWGAYENNAYRDLHHLYPADGSANSSKNNLPLGEVAGTPGFDNGVSKIGVNGFGTAYADRCFEPADEYKGDFARAYLYVVTAYENLYDYWQSPMLDNNTYPVWKSWALDLLLKWHRQDPPGEMEMARNDSVYAIQGNRNPYIDYPDLVEYVWGNHCDEPYLFPEETEPFLASPRYRQSLDMGVILAGDHRTESLEILGDNLDSPLSLTWTVGGIFTISTSTLTPQQVHDGYALEIACESSAQGEYRDTLTLAGGGLERQYRIPVQLIVVPSFLVTAATDVTADEATIHWINYPTATDYRVSLWTGDTAAGDLIISAYVEGSSYNKAIEIYNGTGHPVDLSAYSLRIETNGGGNFYNDTPLGNEILQNGDTYLLLNGLSTDETLKAKASRVIPGGEDSPLNFNGNDAVALCRNGIVIDVVGFAGEIAYWGQDKTLYRRPSVTHPSAVYDASEWISAPKDDFSQLGLFDMQFAQERSYICNGESAGLTHECRFTDLRPLTRYTYQVDAVTPAGSVAAAYSMQFVTDSLETPLLLDASEVTDTSFRINWEEVQEADGYEVLCFTRSGEQHTVTEGFDNVGSSGKPLPDGWTGSASDIYTTATSSGLSAPSMALKATGEDLQTPDYPQGIVSFSFMYRFASSGTGSYVVVEKKVDGNWASVDTLRYVNTSKYYPSYTFPVDEGVTAMKITYAYKAKGNVAVDDVTITYGDYTNHVQAQERVGEVTSFLVEDLSPQTVYYYQVRALCDDAVSLWSPAQTVTTAEFSALSQPDRAIPRVYGADGRMVVAGLSGQGQVTVYNLSGQLLYDEPIDNRSEIILEALRGIYVVKVITDSQIYNYKVRM</sequence>
<dbReference type="InterPro" id="IPR001322">
    <property type="entry name" value="Lamin_tail_dom"/>
</dbReference>
<dbReference type="EMBL" id="DYUD01000017">
    <property type="protein sequence ID" value="HJG88889.1"/>
    <property type="molecule type" value="Genomic_DNA"/>
</dbReference>
<keyword evidence="2" id="KW-0540">Nuclease</keyword>
<evidence type="ECO:0000313" key="6">
    <source>
        <dbReference type="EMBL" id="HJG88889.1"/>
    </source>
</evidence>
<reference evidence="6" key="2">
    <citation type="submission" date="2021-09" db="EMBL/GenBank/DDBJ databases">
        <authorList>
            <person name="Gilroy R."/>
        </authorList>
    </citation>
    <scope>NUCLEOTIDE SEQUENCE</scope>
    <source>
        <strain evidence="6">CHK121-7720</strain>
    </source>
</reference>
<dbReference type="GO" id="GO:0016787">
    <property type="term" value="F:hydrolase activity"/>
    <property type="evidence" value="ECO:0007669"/>
    <property type="project" value="UniProtKB-KW"/>
</dbReference>
<feature type="domain" description="LTD" evidence="5">
    <location>
        <begin position="404"/>
        <end position="533"/>
    </location>
</feature>
<comment type="similarity">
    <text evidence="1">Belongs to the EndA/NucM nuclease family.</text>
</comment>
<evidence type="ECO:0000259" key="4">
    <source>
        <dbReference type="PROSITE" id="PS50853"/>
    </source>
</evidence>
<dbReference type="Pfam" id="PF04231">
    <property type="entry name" value="Endonuclease_1"/>
    <property type="match status" value="1"/>
</dbReference>
<dbReference type="GO" id="GO:0004519">
    <property type="term" value="F:endonuclease activity"/>
    <property type="evidence" value="ECO:0007669"/>
    <property type="project" value="UniProtKB-KW"/>
</dbReference>
<organism evidence="6 7">
    <name type="scientific">Barnesiella viscericola</name>
    <dbReference type="NCBI Taxonomy" id="397865"/>
    <lineage>
        <taxon>Bacteria</taxon>
        <taxon>Pseudomonadati</taxon>
        <taxon>Bacteroidota</taxon>
        <taxon>Bacteroidia</taxon>
        <taxon>Bacteroidales</taxon>
        <taxon>Barnesiellaceae</taxon>
        <taxon>Barnesiella</taxon>
    </lineage>
</organism>
<accession>A0A921MQW3</accession>
<evidence type="ECO:0000256" key="3">
    <source>
        <dbReference type="ARBA" id="ARBA00022801"/>
    </source>
</evidence>
<dbReference type="CDD" id="cd00063">
    <property type="entry name" value="FN3"/>
    <property type="match status" value="1"/>
</dbReference>
<reference evidence="6" key="1">
    <citation type="journal article" date="2021" name="PeerJ">
        <title>Extensive microbial diversity within the chicken gut microbiome revealed by metagenomics and culture.</title>
        <authorList>
            <person name="Gilroy R."/>
            <person name="Ravi A."/>
            <person name="Getino M."/>
            <person name="Pursley I."/>
            <person name="Horton D.L."/>
            <person name="Alikhan N.F."/>
            <person name="Baker D."/>
            <person name="Gharbi K."/>
            <person name="Hall N."/>
            <person name="Watson M."/>
            <person name="Adriaenssens E.M."/>
            <person name="Foster-Nyarko E."/>
            <person name="Jarju S."/>
            <person name="Secka A."/>
            <person name="Antonio M."/>
            <person name="Oren A."/>
            <person name="Chaudhuri R.R."/>
            <person name="La Ragione R."/>
            <person name="Hildebrand F."/>
            <person name="Pallen M.J."/>
        </authorList>
    </citation>
    <scope>NUCLEOTIDE SEQUENCE</scope>
    <source>
        <strain evidence="6">CHK121-7720</strain>
    </source>
</reference>
<evidence type="ECO:0000256" key="2">
    <source>
        <dbReference type="ARBA" id="ARBA00022722"/>
    </source>
</evidence>
<dbReference type="Gene3D" id="2.60.40.10">
    <property type="entry name" value="Immunoglobulins"/>
    <property type="match status" value="1"/>
</dbReference>
<dbReference type="SUPFAM" id="SSF54060">
    <property type="entry name" value="His-Me finger endonucleases"/>
    <property type="match status" value="1"/>
</dbReference>
<dbReference type="SMART" id="SM00060">
    <property type="entry name" value="FN3"/>
    <property type="match status" value="2"/>
</dbReference>
<dbReference type="Pfam" id="PF00932">
    <property type="entry name" value="LTD"/>
    <property type="match status" value="1"/>
</dbReference>
<dbReference type="PROSITE" id="PS51841">
    <property type="entry name" value="LTD"/>
    <property type="match status" value="1"/>
</dbReference>
<keyword evidence="3" id="KW-0378">Hydrolase</keyword>
<evidence type="ECO:0000313" key="7">
    <source>
        <dbReference type="Proteomes" id="UP000757103"/>
    </source>
</evidence>
<dbReference type="InterPro" id="IPR013783">
    <property type="entry name" value="Ig-like_fold"/>
</dbReference>
<dbReference type="PROSITE" id="PS50853">
    <property type="entry name" value="FN3"/>
    <property type="match status" value="1"/>
</dbReference>
<dbReference type="RefSeq" id="WP_273305911.1">
    <property type="nucleotide sequence ID" value="NZ_DYUD01000017.1"/>
</dbReference>
<dbReference type="InterPro" id="IPR044925">
    <property type="entry name" value="His-Me_finger_sf"/>
</dbReference>
<evidence type="ECO:0000259" key="5">
    <source>
        <dbReference type="PROSITE" id="PS51841"/>
    </source>
</evidence>
<dbReference type="InterPro" id="IPR026444">
    <property type="entry name" value="Secre_tail"/>
</dbReference>
<dbReference type="InterPro" id="IPR003961">
    <property type="entry name" value="FN3_dom"/>
</dbReference>
<dbReference type="AlphaFoldDB" id="A0A921MQW3"/>
<name>A0A921MQW3_9BACT</name>
<proteinExistence type="inferred from homology"/>
<dbReference type="Proteomes" id="UP000757103">
    <property type="component" value="Unassembled WGS sequence"/>
</dbReference>